<dbReference type="Proteomes" id="UP001219525">
    <property type="component" value="Unassembled WGS sequence"/>
</dbReference>
<name>A0AAD6VMY0_9AGAR</name>
<reference evidence="1" key="1">
    <citation type="submission" date="2023-03" db="EMBL/GenBank/DDBJ databases">
        <title>Massive genome expansion in bonnet fungi (Mycena s.s.) driven by repeated elements and novel gene families across ecological guilds.</title>
        <authorList>
            <consortium name="Lawrence Berkeley National Laboratory"/>
            <person name="Harder C.B."/>
            <person name="Miyauchi S."/>
            <person name="Viragh M."/>
            <person name="Kuo A."/>
            <person name="Thoen E."/>
            <person name="Andreopoulos B."/>
            <person name="Lu D."/>
            <person name="Skrede I."/>
            <person name="Drula E."/>
            <person name="Henrissat B."/>
            <person name="Morin E."/>
            <person name="Kohler A."/>
            <person name="Barry K."/>
            <person name="LaButti K."/>
            <person name="Morin E."/>
            <person name="Salamov A."/>
            <person name="Lipzen A."/>
            <person name="Mereny Z."/>
            <person name="Hegedus B."/>
            <person name="Baldrian P."/>
            <person name="Stursova M."/>
            <person name="Weitz H."/>
            <person name="Taylor A."/>
            <person name="Grigoriev I.V."/>
            <person name="Nagy L.G."/>
            <person name="Martin F."/>
            <person name="Kauserud H."/>
        </authorList>
    </citation>
    <scope>NUCLEOTIDE SEQUENCE</scope>
    <source>
        <strain evidence="1">9144</strain>
    </source>
</reference>
<gene>
    <name evidence="1" type="ORF">GGX14DRAFT_610794</name>
</gene>
<evidence type="ECO:0000313" key="2">
    <source>
        <dbReference type="Proteomes" id="UP001219525"/>
    </source>
</evidence>
<evidence type="ECO:0000313" key="1">
    <source>
        <dbReference type="EMBL" id="KAJ7214398.1"/>
    </source>
</evidence>
<proteinExistence type="predicted"/>
<keyword evidence="2" id="KW-1185">Reference proteome</keyword>
<comment type="caution">
    <text evidence="1">The sequence shown here is derived from an EMBL/GenBank/DDBJ whole genome shotgun (WGS) entry which is preliminary data.</text>
</comment>
<protein>
    <submittedName>
        <fullName evidence="1">Uncharacterized protein</fullName>
    </submittedName>
</protein>
<organism evidence="1 2">
    <name type="scientific">Mycena pura</name>
    <dbReference type="NCBI Taxonomy" id="153505"/>
    <lineage>
        <taxon>Eukaryota</taxon>
        <taxon>Fungi</taxon>
        <taxon>Dikarya</taxon>
        <taxon>Basidiomycota</taxon>
        <taxon>Agaricomycotina</taxon>
        <taxon>Agaricomycetes</taxon>
        <taxon>Agaricomycetidae</taxon>
        <taxon>Agaricales</taxon>
        <taxon>Marasmiineae</taxon>
        <taxon>Mycenaceae</taxon>
        <taxon>Mycena</taxon>
    </lineage>
</organism>
<dbReference type="AlphaFoldDB" id="A0AAD6VMY0"/>
<sequence>MPIRLSGWLPAELDPGWTHSLPTLESSWGPTGLQLMSTPVPHADPSPQPEDIYLFLFPPQAVFKDGLWSVEIPSPNDAYYWSFDQNAQDRVSTEVLEAILPPTIFLETNLAGYSWAEDDVKLLQQYCLLRGLDPHGTDLATQLEYPLAMRHDDPPYLSPSVDEDLPNLETLPPPSQWCSPWWGFEH</sequence>
<accession>A0AAD6VMY0</accession>
<dbReference type="EMBL" id="JARJCW010000019">
    <property type="protein sequence ID" value="KAJ7214398.1"/>
    <property type="molecule type" value="Genomic_DNA"/>
</dbReference>